<dbReference type="KEGG" id="mfeu:H1D33_04140"/>
<sequence length="47" mass="4885">MPVSALDQHLKGICRPPARPGPAAPDRVVPGLAAPARSLSTWIGEAR</sequence>
<dbReference type="Proteomes" id="UP000510844">
    <property type="component" value="Chromosome"/>
</dbReference>
<organism evidence="2 3">
    <name type="scientific">Micromonospora robiginosa</name>
    <dbReference type="NCBI Taxonomy" id="2749844"/>
    <lineage>
        <taxon>Bacteria</taxon>
        <taxon>Bacillati</taxon>
        <taxon>Actinomycetota</taxon>
        <taxon>Actinomycetes</taxon>
        <taxon>Micromonosporales</taxon>
        <taxon>Micromonosporaceae</taxon>
        <taxon>Micromonospora</taxon>
    </lineage>
</organism>
<dbReference type="AlphaFoldDB" id="A0A7L6B890"/>
<evidence type="ECO:0000313" key="2">
    <source>
        <dbReference type="EMBL" id="QLQ38085.1"/>
    </source>
</evidence>
<reference evidence="3" key="1">
    <citation type="submission" date="2020-07" db="EMBL/GenBank/DDBJ databases">
        <title>A new Micromonospora strain with potent antibiotic activity isolated from the microbiome of a mid-Atlantic deep-sea sponge.</title>
        <authorList>
            <person name="Back C.R."/>
            <person name="Stennett H.L."/>
            <person name="Williams S.E."/>
            <person name="Wang L."/>
            <person name="Ojeda Gomez J."/>
            <person name="Abdulle O.M."/>
            <person name="Duffy T."/>
            <person name="Hendry K.R."/>
            <person name="Powell D."/>
            <person name="Stach J.E."/>
            <person name="Essex-Lopresti A.E."/>
            <person name="Willis C.L."/>
            <person name="Curnow P."/>
            <person name="Race P.R."/>
        </authorList>
    </citation>
    <scope>NUCLEOTIDE SEQUENCE [LARGE SCALE GENOMIC DNA]</scope>
    <source>
        <strain evidence="3">28ISP2-46</strain>
    </source>
</reference>
<dbReference type="EMBL" id="CP059322">
    <property type="protein sequence ID" value="QLQ38085.1"/>
    <property type="molecule type" value="Genomic_DNA"/>
</dbReference>
<reference evidence="2 3" key="2">
    <citation type="journal article" date="2021" name="Mar. Drugs">
        <title>A New Micromonospora Strain with Antibiotic Activity Isolated from the Microbiome of a Mid-Atlantic Deep-Sea Sponge.</title>
        <authorList>
            <person name="Back C.R."/>
            <person name="Stennett H.L."/>
            <person name="Williams S.E."/>
            <person name="Wang L."/>
            <person name="Ojeda Gomez J."/>
            <person name="Abdulle O.M."/>
            <person name="Duffy T."/>
            <person name="Neal C."/>
            <person name="Mantell J."/>
            <person name="Jepson M.A."/>
            <person name="Hendry K.R."/>
            <person name="Powell D."/>
            <person name="Stach J.E.M."/>
            <person name="Essex-Lopresti A.E."/>
            <person name="Willis C.L."/>
            <person name="Curnow P."/>
            <person name="Race P.R."/>
        </authorList>
    </citation>
    <scope>NUCLEOTIDE SEQUENCE [LARGE SCALE GENOMIC DNA]</scope>
    <source>
        <strain evidence="2 3">28ISP2-46</strain>
    </source>
</reference>
<protein>
    <submittedName>
        <fullName evidence="2">Uncharacterized protein</fullName>
    </submittedName>
</protein>
<accession>A0A7L6B890</accession>
<evidence type="ECO:0000256" key="1">
    <source>
        <dbReference type="SAM" id="MobiDB-lite"/>
    </source>
</evidence>
<name>A0A7L6B890_9ACTN</name>
<evidence type="ECO:0000313" key="3">
    <source>
        <dbReference type="Proteomes" id="UP000510844"/>
    </source>
</evidence>
<keyword evidence="3" id="KW-1185">Reference proteome</keyword>
<dbReference type="RefSeq" id="WP_181570526.1">
    <property type="nucleotide sequence ID" value="NZ_CP059322.2"/>
</dbReference>
<feature type="region of interest" description="Disordered" evidence="1">
    <location>
        <begin position="1"/>
        <end position="28"/>
    </location>
</feature>
<proteinExistence type="predicted"/>
<gene>
    <name evidence="2" type="ORF">H1D33_04140</name>
</gene>